<evidence type="ECO:0000259" key="4">
    <source>
        <dbReference type="PROSITE" id="PS50018"/>
    </source>
</evidence>
<dbReference type="PANTHER" id="PTHR10194:SF60">
    <property type="entry name" value="RAS GTPASE-ACTIVATING PROTEIN RASKOL"/>
    <property type="match status" value="1"/>
</dbReference>
<feature type="domain" description="PH" evidence="3">
    <location>
        <begin position="1014"/>
        <end position="1115"/>
    </location>
</feature>
<dbReference type="InterPro" id="IPR001849">
    <property type="entry name" value="PH_domain"/>
</dbReference>
<sequence length="1118" mass="129085">MSNFKSETQTKLYRVIYNPDIRVLKTSDSEDLIKLDPFDLLLRWVNFILRKAGQQTEVKNFTDDFQDCIALTNLMSEIQPNLGFMDVYLESAVVSRLETFNNLMKKTTFKANLLTYEDLANKNEESIIRFLTALFIWKPTLKTKTYQEQIKDQIWRPTTNYGYKPQMEDSQDKFSRLSNSPTNPIKNIGKNIQHSFKRQVTSQTQQQTQQQAPVKETRKSRFNGEISKDVEEILSNLRKPSENFDISSILSQVNETKDSDEIHFTSLDEVLQKKEKNEKKQEKVDIQFSTVQEIESFMEDAKTNFQIINNKLSTILSQIAEFYPSKNDSLNGIKENLKLQANLLHSKPSDSFERQSLLHGFFTIVDSFTKVKLDETKKRDIESKISQIDFNIPNEILQTLSQIEKTVLGFPVDFLEAIKALFYHFLFMIIFKKNISTQFIDKIIINKYIPDDINEFKILKIRNGISRCFDKFLIELVDFEKITTLLFQLSVELKISVNIKEIKEIVEDCQKESFGESLRNLIESILDDNGKELVKQQLLKVETKPDHQFNESFSVGKEALNGIFKPKDIRYITIATDSNYCRDALDKIATALFLFLEPLGIILPFIKCAISQEVLRTMSAGSLFRSNDAATKMITKYAMLYGKNYLKEILYDNIKELCDSGLECEVDPNKLMYSESSNDGTEVQVESNVDQKIEANMKNLKFYFHKFLDRVFLSAEQAPPGFKFIAATLRNVIMQRFPDNVTSAIGGFIFLRFICPAIVSPSNFGVINFPLTKSAQRGLLLLSTVIQALSNGITFSSNRKHMQAINEDITGRFMDRSVFMEQLSDDLDVKPEDLKIPFSKLQDTKQEQEIKAPFVNILFLQNKPKGSFTESIFQQNIKSVLQIVGNTIPPFLNEQGMDSINELVSQVMGTLKKIPQTEKAFQTLFVYFKEYKMSPTYKQQKKQEEQIKLAISQRKTKEEPQNAPKITKEAQNQSIQDNQSNNTILNKETNAQDHSESPNQQVPIDDWNEIKSINILKQGNCMHSKNKSGFKKRFIILQSKTLGIFKDQPLYAKSKEPLEIIDIINNTNISQMDTYNKKKNVFILSSLTDSTENAFSFDHKNESFDWFIQIKKNRKQFK</sequence>
<gene>
    <name evidence="6" type="ORF">M0811_08301</name>
</gene>
<evidence type="ECO:0000256" key="1">
    <source>
        <dbReference type="ARBA" id="ARBA00022468"/>
    </source>
</evidence>
<dbReference type="EMBL" id="JAPDFW010000072">
    <property type="protein sequence ID" value="KAJ5073737.1"/>
    <property type="molecule type" value="Genomic_DNA"/>
</dbReference>
<dbReference type="InterPro" id="IPR008936">
    <property type="entry name" value="Rho_GTPase_activation_prot"/>
</dbReference>
<proteinExistence type="predicted"/>
<evidence type="ECO:0000313" key="6">
    <source>
        <dbReference type="EMBL" id="KAJ5073737.1"/>
    </source>
</evidence>
<dbReference type="InterPro" id="IPR001715">
    <property type="entry name" value="CH_dom"/>
</dbReference>
<dbReference type="PANTHER" id="PTHR10194">
    <property type="entry name" value="RAS GTPASE-ACTIVATING PROTEINS"/>
    <property type="match status" value="1"/>
</dbReference>
<dbReference type="InterPro" id="IPR039360">
    <property type="entry name" value="Ras_GTPase"/>
</dbReference>
<evidence type="ECO:0000259" key="3">
    <source>
        <dbReference type="PROSITE" id="PS50003"/>
    </source>
</evidence>
<comment type="caution">
    <text evidence="6">The sequence shown here is derived from an EMBL/GenBank/DDBJ whole genome shotgun (WGS) entry which is preliminary data.</text>
</comment>
<dbReference type="OrthoDB" id="775356at2759"/>
<dbReference type="AlphaFoldDB" id="A0A9Q0RB37"/>
<dbReference type="SUPFAM" id="SSF50729">
    <property type="entry name" value="PH domain-like"/>
    <property type="match status" value="1"/>
</dbReference>
<keyword evidence="7" id="KW-1185">Reference proteome</keyword>
<dbReference type="Proteomes" id="UP001149090">
    <property type="component" value="Unassembled WGS sequence"/>
</dbReference>
<dbReference type="Pfam" id="PF00169">
    <property type="entry name" value="PH"/>
    <property type="match status" value="1"/>
</dbReference>
<dbReference type="Gene3D" id="1.10.506.10">
    <property type="entry name" value="GTPase Activation - p120gap, domain 1"/>
    <property type="match status" value="1"/>
</dbReference>
<feature type="compositionally biased region" description="Low complexity" evidence="2">
    <location>
        <begin position="199"/>
        <end position="211"/>
    </location>
</feature>
<reference evidence="6" key="1">
    <citation type="submission" date="2022-10" db="EMBL/GenBank/DDBJ databases">
        <title>Novel sulphate-reducing endosymbionts in the free-living metamonad Anaeramoeba.</title>
        <authorList>
            <person name="Jerlstrom-Hultqvist J."/>
            <person name="Cepicka I."/>
            <person name="Gallot-Lavallee L."/>
            <person name="Salas-Leiva D."/>
            <person name="Curtis B.A."/>
            <person name="Zahonova K."/>
            <person name="Pipaliya S."/>
            <person name="Dacks J."/>
            <person name="Roger A.J."/>
        </authorList>
    </citation>
    <scope>NUCLEOTIDE SEQUENCE</scope>
    <source>
        <strain evidence="6">BMAN</strain>
    </source>
</reference>
<dbReference type="GO" id="GO:0005096">
    <property type="term" value="F:GTPase activator activity"/>
    <property type="evidence" value="ECO:0007669"/>
    <property type="project" value="UniProtKB-KW"/>
</dbReference>
<dbReference type="InterPro" id="IPR036872">
    <property type="entry name" value="CH_dom_sf"/>
</dbReference>
<dbReference type="PROSITE" id="PS00509">
    <property type="entry name" value="RAS_GTPASE_ACTIV_1"/>
    <property type="match status" value="1"/>
</dbReference>
<dbReference type="SMART" id="SM00233">
    <property type="entry name" value="PH"/>
    <property type="match status" value="1"/>
</dbReference>
<dbReference type="SMART" id="SM00323">
    <property type="entry name" value="RasGAP"/>
    <property type="match status" value="1"/>
</dbReference>
<accession>A0A9Q0RB37</accession>
<evidence type="ECO:0000313" key="7">
    <source>
        <dbReference type="Proteomes" id="UP001149090"/>
    </source>
</evidence>
<dbReference type="PROSITE" id="PS50021">
    <property type="entry name" value="CH"/>
    <property type="match status" value="1"/>
</dbReference>
<feature type="region of interest" description="Disordered" evidence="2">
    <location>
        <begin position="196"/>
        <end position="220"/>
    </location>
</feature>
<dbReference type="InterPro" id="IPR023152">
    <property type="entry name" value="RasGAP_CS"/>
</dbReference>
<dbReference type="Gene3D" id="2.30.29.30">
    <property type="entry name" value="Pleckstrin-homology domain (PH domain)/Phosphotyrosine-binding domain (PTB)"/>
    <property type="match status" value="1"/>
</dbReference>
<organism evidence="6 7">
    <name type="scientific">Anaeramoeba ignava</name>
    <name type="common">Anaerobic marine amoeba</name>
    <dbReference type="NCBI Taxonomy" id="1746090"/>
    <lineage>
        <taxon>Eukaryota</taxon>
        <taxon>Metamonada</taxon>
        <taxon>Anaeramoebidae</taxon>
        <taxon>Anaeramoeba</taxon>
    </lineage>
</organism>
<dbReference type="SUPFAM" id="SSF48350">
    <property type="entry name" value="GTPase activation domain, GAP"/>
    <property type="match status" value="1"/>
</dbReference>
<feature type="domain" description="Ras-GAP" evidence="4">
    <location>
        <begin position="584"/>
        <end position="791"/>
    </location>
</feature>
<protein>
    <submittedName>
        <fullName evidence="6">Ras gtpase-activating protein</fullName>
    </submittedName>
</protein>
<feature type="region of interest" description="Disordered" evidence="2">
    <location>
        <begin position="952"/>
        <end position="978"/>
    </location>
</feature>
<dbReference type="Gene3D" id="1.10.418.10">
    <property type="entry name" value="Calponin-like domain"/>
    <property type="match status" value="1"/>
</dbReference>
<dbReference type="PROSITE" id="PS50003">
    <property type="entry name" value="PH_DOMAIN"/>
    <property type="match status" value="1"/>
</dbReference>
<dbReference type="PROSITE" id="PS50018">
    <property type="entry name" value="RAS_GTPASE_ACTIV_2"/>
    <property type="match status" value="1"/>
</dbReference>
<dbReference type="Pfam" id="PF00307">
    <property type="entry name" value="CH"/>
    <property type="match status" value="1"/>
</dbReference>
<dbReference type="SUPFAM" id="SSF47576">
    <property type="entry name" value="Calponin-homology domain, CH-domain"/>
    <property type="match status" value="1"/>
</dbReference>
<evidence type="ECO:0000256" key="2">
    <source>
        <dbReference type="SAM" id="MobiDB-lite"/>
    </source>
</evidence>
<feature type="domain" description="Calponin-homology (CH)" evidence="5">
    <location>
        <begin position="35"/>
        <end position="139"/>
    </location>
</feature>
<name>A0A9Q0RB37_ANAIG</name>
<dbReference type="Pfam" id="PF00616">
    <property type="entry name" value="RasGAP"/>
    <property type="match status" value="1"/>
</dbReference>
<keyword evidence="1" id="KW-0343">GTPase activation</keyword>
<dbReference type="InterPro" id="IPR001936">
    <property type="entry name" value="RasGAP_dom"/>
</dbReference>
<evidence type="ECO:0000259" key="5">
    <source>
        <dbReference type="PROSITE" id="PS50021"/>
    </source>
</evidence>
<dbReference type="InterPro" id="IPR011993">
    <property type="entry name" value="PH-like_dom_sf"/>
</dbReference>
<dbReference type="SMART" id="SM00033">
    <property type="entry name" value="CH"/>
    <property type="match status" value="1"/>
</dbReference>